<dbReference type="Pfam" id="PF19305">
    <property type="entry name" value="MmgE_PrpD_C"/>
    <property type="match status" value="1"/>
</dbReference>
<keyword evidence="5" id="KW-1185">Reference proteome</keyword>
<dbReference type="InterPro" id="IPR042183">
    <property type="entry name" value="MmgE/PrpD_sf_1"/>
</dbReference>
<dbReference type="InterPro" id="IPR045336">
    <property type="entry name" value="MmgE_PrpD_N"/>
</dbReference>
<dbReference type="Gene3D" id="1.10.4100.10">
    <property type="entry name" value="2-methylcitrate dehydratase PrpD"/>
    <property type="match status" value="1"/>
</dbReference>
<dbReference type="InterPro" id="IPR005656">
    <property type="entry name" value="MmgE_PrpD"/>
</dbReference>
<dbReference type="PANTHER" id="PTHR16943:SF8">
    <property type="entry name" value="2-METHYLCITRATE DEHYDRATASE"/>
    <property type="match status" value="1"/>
</dbReference>
<evidence type="ECO:0000259" key="2">
    <source>
        <dbReference type="Pfam" id="PF03972"/>
    </source>
</evidence>
<protein>
    <submittedName>
        <fullName evidence="4">MmgE/PrpD family protein</fullName>
    </submittedName>
</protein>
<dbReference type="RefSeq" id="WP_379509103.1">
    <property type="nucleotide sequence ID" value="NZ_JBHRTQ010000005.1"/>
</dbReference>
<organism evidence="4 5">
    <name type="scientific">Novosphingobium bradum</name>
    <dbReference type="NCBI Taxonomy" id="1737444"/>
    <lineage>
        <taxon>Bacteria</taxon>
        <taxon>Pseudomonadati</taxon>
        <taxon>Pseudomonadota</taxon>
        <taxon>Alphaproteobacteria</taxon>
        <taxon>Sphingomonadales</taxon>
        <taxon>Sphingomonadaceae</taxon>
        <taxon>Novosphingobium</taxon>
    </lineage>
</organism>
<dbReference type="InterPro" id="IPR045337">
    <property type="entry name" value="MmgE_PrpD_C"/>
</dbReference>
<dbReference type="EMBL" id="JBHRTQ010000005">
    <property type="protein sequence ID" value="MFC3173718.1"/>
    <property type="molecule type" value="Genomic_DNA"/>
</dbReference>
<evidence type="ECO:0000313" key="4">
    <source>
        <dbReference type="EMBL" id="MFC3173718.1"/>
    </source>
</evidence>
<evidence type="ECO:0000259" key="3">
    <source>
        <dbReference type="Pfam" id="PF19305"/>
    </source>
</evidence>
<feature type="domain" description="MmgE/PrpD N-terminal" evidence="2">
    <location>
        <begin position="22"/>
        <end position="247"/>
    </location>
</feature>
<dbReference type="InterPro" id="IPR036148">
    <property type="entry name" value="MmgE/PrpD_sf"/>
</dbReference>
<dbReference type="InterPro" id="IPR042188">
    <property type="entry name" value="MmgE/PrpD_sf_2"/>
</dbReference>
<dbReference type="Gene3D" id="3.30.1330.120">
    <property type="entry name" value="2-methylcitrate dehydratase PrpD"/>
    <property type="match status" value="1"/>
</dbReference>
<dbReference type="Pfam" id="PF03972">
    <property type="entry name" value="MmgE_PrpD_N"/>
    <property type="match status" value="1"/>
</dbReference>
<sequence length="459" mass="48237">MTSSTNGAQQDASGFTRQVVATAEQVRLGNFSEAQRARVRHFVLDWLGVTISGSHQPSSRAVQTVCAAEGGNGVAHVIGTGQTATARQAALCGGVASHSQDFDDMGFGSHPAVVILPPVFALAEELGLGGAEAAEAAAWGCEVMDQIHVACGLSSYHRGFHTTGTFGAFGAAMAAGRLLGLDHDQLVMALGIAGTQAAGLKASFGTMCKHLNAGNAASVGVVSARLAQAGYTGAADVLESPQGFVRSHNGVWEEFDPERPRDARLAVEKVMFKFHAACGGTHSAINGIRQIRARRPFTADEVEEIDLLCSVQMPTVCGIPEPVTGVEAMFSIRYAATLALLDRATGPSAFTDEAVKDPELIARRALIKVRTTPDKLTTGAPTDVTVRLKSGEELTASINVLVPATDDELDQQWANLESKFHDLVTPILGAERSHELARMVARFETLESIGALAALCRPA</sequence>
<dbReference type="PANTHER" id="PTHR16943">
    <property type="entry name" value="2-METHYLCITRATE DEHYDRATASE-RELATED"/>
    <property type="match status" value="1"/>
</dbReference>
<evidence type="ECO:0000313" key="5">
    <source>
        <dbReference type="Proteomes" id="UP001595604"/>
    </source>
</evidence>
<evidence type="ECO:0000256" key="1">
    <source>
        <dbReference type="ARBA" id="ARBA00006174"/>
    </source>
</evidence>
<comment type="caution">
    <text evidence="4">The sequence shown here is derived from an EMBL/GenBank/DDBJ whole genome shotgun (WGS) entry which is preliminary data.</text>
</comment>
<gene>
    <name evidence="4" type="ORF">ACFOD9_05580</name>
</gene>
<reference evidence="5" key="1">
    <citation type="journal article" date="2019" name="Int. J. Syst. Evol. Microbiol.">
        <title>The Global Catalogue of Microorganisms (GCM) 10K type strain sequencing project: providing services to taxonomists for standard genome sequencing and annotation.</title>
        <authorList>
            <consortium name="The Broad Institute Genomics Platform"/>
            <consortium name="The Broad Institute Genome Sequencing Center for Infectious Disease"/>
            <person name="Wu L."/>
            <person name="Ma J."/>
        </authorList>
    </citation>
    <scope>NUCLEOTIDE SEQUENCE [LARGE SCALE GENOMIC DNA]</scope>
    <source>
        <strain evidence="5">KCTC 42984</strain>
    </source>
</reference>
<dbReference type="Proteomes" id="UP001595604">
    <property type="component" value="Unassembled WGS sequence"/>
</dbReference>
<comment type="similarity">
    <text evidence="1">Belongs to the PrpD family.</text>
</comment>
<feature type="domain" description="MmgE/PrpD C-terminal" evidence="3">
    <location>
        <begin position="275"/>
        <end position="444"/>
    </location>
</feature>
<proteinExistence type="inferred from homology"/>
<name>A0ABV7IM19_9SPHN</name>
<accession>A0ABV7IM19</accession>
<dbReference type="SUPFAM" id="SSF103378">
    <property type="entry name" value="2-methylcitrate dehydratase PrpD"/>
    <property type="match status" value="1"/>
</dbReference>